<gene>
    <name evidence="4" type="ORF">IEO21_04343</name>
</gene>
<comment type="caution">
    <text evidence="4">The sequence shown here is derived from an EMBL/GenBank/DDBJ whole genome shotgun (WGS) entry which is preliminary data.</text>
</comment>
<organism evidence="4 5">
    <name type="scientific">Rhodonia placenta</name>
    <dbReference type="NCBI Taxonomy" id="104341"/>
    <lineage>
        <taxon>Eukaryota</taxon>
        <taxon>Fungi</taxon>
        <taxon>Dikarya</taxon>
        <taxon>Basidiomycota</taxon>
        <taxon>Agaricomycotina</taxon>
        <taxon>Agaricomycetes</taxon>
        <taxon>Polyporales</taxon>
        <taxon>Adustoporiaceae</taxon>
        <taxon>Rhodonia</taxon>
    </lineage>
</organism>
<dbReference type="AlphaFoldDB" id="A0A8H7P419"/>
<evidence type="ECO:0000256" key="2">
    <source>
        <dbReference type="SAM" id="Phobius"/>
    </source>
</evidence>
<dbReference type="InterPro" id="IPR033121">
    <property type="entry name" value="PEPTIDASE_A1"/>
</dbReference>
<sequence length="284" mass="29634">MSLGGLTYPMDPIDATQITVNSDGSFYCSGAFAATADGSSIVDFILGDSFMRNVYSLFYFGANFTGNGHEQSYMQILSTTDANKAWADFEWANIQRLIQDEYEEFQPQPSTVSAASETYTYSLVSASASTSAAAATTPVTSAHTTAPSQSASPAPASASSTEGSSPTSLTSATPARTTSAGAATTSEAPAKIGGELAADAAVTSASSSPDYHGLLRNSYIVIGLLAGAIVLLVGVLIKLAMSARNNRYTQVPGAIPPVHFEKPYERDSEAFSTPYDDLARPLPQ</sequence>
<evidence type="ECO:0000259" key="3">
    <source>
        <dbReference type="PROSITE" id="PS51767"/>
    </source>
</evidence>
<evidence type="ECO:0000313" key="4">
    <source>
        <dbReference type="EMBL" id="KAF9815831.1"/>
    </source>
</evidence>
<dbReference type="InterPro" id="IPR021109">
    <property type="entry name" value="Peptidase_aspartic_dom_sf"/>
</dbReference>
<accession>A0A8H7P419</accession>
<evidence type="ECO:0000256" key="1">
    <source>
        <dbReference type="SAM" id="MobiDB-lite"/>
    </source>
</evidence>
<dbReference type="EMBL" id="JADOXO010000063">
    <property type="protein sequence ID" value="KAF9815831.1"/>
    <property type="molecule type" value="Genomic_DNA"/>
</dbReference>
<dbReference type="Gene3D" id="2.40.70.10">
    <property type="entry name" value="Acid Proteases"/>
    <property type="match status" value="1"/>
</dbReference>
<reference evidence="4" key="1">
    <citation type="submission" date="2020-11" db="EMBL/GenBank/DDBJ databases">
        <authorList>
            <person name="Koelle M."/>
            <person name="Horta M.A.C."/>
            <person name="Nowrousian M."/>
            <person name="Ohm R.A."/>
            <person name="Benz P."/>
            <person name="Pilgard A."/>
        </authorList>
    </citation>
    <scope>NUCLEOTIDE SEQUENCE</scope>
    <source>
        <strain evidence="4">FPRL280</strain>
    </source>
</reference>
<dbReference type="SUPFAM" id="SSF50630">
    <property type="entry name" value="Acid proteases"/>
    <property type="match status" value="1"/>
</dbReference>
<evidence type="ECO:0000313" key="5">
    <source>
        <dbReference type="Proteomes" id="UP000639403"/>
    </source>
</evidence>
<feature type="domain" description="Peptidase A1" evidence="3">
    <location>
        <begin position="1"/>
        <end position="68"/>
    </location>
</feature>
<dbReference type="PROSITE" id="PS51767">
    <property type="entry name" value="PEPTIDASE_A1"/>
    <property type="match status" value="1"/>
</dbReference>
<protein>
    <recommendedName>
        <fullName evidence="3">Peptidase A1 domain-containing protein</fullName>
    </recommendedName>
</protein>
<reference evidence="4" key="2">
    <citation type="journal article" name="Front. Microbiol.">
        <title>Degradative Capacity of Two Strains of Rhodonia placenta: From Phenotype to Genotype.</title>
        <authorList>
            <person name="Kolle M."/>
            <person name="Horta M.A.C."/>
            <person name="Nowrousian M."/>
            <person name="Ohm R.A."/>
            <person name="Benz J.P."/>
            <person name="Pilgard A."/>
        </authorList>
    </citation>
    <scope>NUCLEOTIDE SEQUENCE</scope>
    <source>
        <strain evidence="4">FPRL280</strain>
    </source>
</reference>
<keyword evidence="2" id="KW-1133">Transmembrane helix</keyword>
<keyword evidence="2" id="KW-0472">Membrane</keyword>
<proteinExistence type="predicted"/>
<name>A0A8H7P419_9APHY</name>
<keyword evidence="2" id="KW-0812">Transmembrane</keyword>
<feature type="region of interest" description="Disordered" evidence="1">
    <location>
        <begin position="139"/>
        <end position="187"/>
    </location>
</feature>
<dbReference type="Proteomes" id="UP000639403">
    <property type="component" value="Unassembled WGS sequence"/>
</dbReference>
<feature type="transmembrane region" description="Helical" evidence="2">
    <location>
        <begin position="218"/>
        <end position="237"/>
    </location>
</feature>